<dbReference type="AlphaFoldDB" id="A0A388TGD4"/>
<dbReference type="PANTHER" id="PTHR28055:SF1">
    <property type="entry name" value="ALTERED INHERITANCE OF MITOCHONDRIA PROTEIN 41, MITOCHONDRIAL"/>
    <property type="match status" value="1"/>
</dbReference>
<dbReference type="PANTHER" id="PTHR28055">
    <property type="entry name" value="ALTERED INHERITANCE OF MITOCHONDRIA PROTEIN 41, MITOCHONDRIAL"/>
    <property type="match status" value="1"/>
</dbReference>
<sequence length="144" mass="15420">MSIVENLNAEIKTAMKEKNAKRLGVVRMLKSKILNVNARGEVSEAEAVKIIKTYAKSLQEAVALAKTAGRTDTAAEVEAELAIVKEYLPPELSAEQLEDVLQGVVSELGKDKAKFGLLMKTALGRLGGQADGALVKDMLNKLLG</sequence>
<organism evidence="1 2">
    <name type="scientific">Candidatus Termititenax persephonae</name>
    <dbReference type="NCBI Taxonomy" id="2218525"/>
    <lineage>
        <taxon>Bacteria</taxon>
        <taxon>Bacillati</taxon>
        <taxon>Candidatus Margulisiibacteriota</taxon>
        <taxon>Candidatus Termititenacia</taxon>
        <taxon>Candidatus Termititenacales</taxon>
        <taxon>Candidatus Termititenacaceae</taxon>
        <taxon>Candidatus Termititenax</taxon>
    </lineage>
</organism>
<accession>A0A388TGD4</accession>
<dbReference type="EMBL" id="BGZO01000006">
    <property type="protein sequence ID" value="GBR75701.1"/>
    <property type="molecule type" value="Genomic_DNA"/>
</dbReference>
<comment type="caution">
    <text evidence="1">The sequence shown here is derived from an EMBL/GenBank/DDBJ whole genome shotgun (WGS) entry which is preliminary data.</text>
</comment>
<name>A0A388TGD4_9BACT</name>
<evidence type="ECO:0000313" key="2">
    <source>
        <dbReference type="Proteomes" id="UP000275925"/>
    </source>
</evidence>
<dbReference type="Gene3D" id="1.10.10.410">
    <property type="match status" value="1"/>
</dbReference>
<proteinExistence type="predicted"/>
<dbReference type="InterPro" id="IPR023168">
    <property type="entry name" value="GatB_Yqey_C_2"/>
</dbReference>
<protein>
    <recommendedName>
        <fullName evidence="3">Glutamyl-tRNA amidotransferase</fullName>
    </recommendedName>
</protein>
<dbReference type="Proteomes" id="UP000275925">
    <property type="component" value="Unassembled WGS sequence"/>
</dbReference>
<dbReference type="Gene3D" id="1.10.1510.10">
    <property type="entry name" value="Uncharacterised protein YqeY/AIM41 PF09424, N-terminal domain"/>
    <property type="match status" value="1"/>
</dbReference>
<dbReference type="InterPro" id="IPR042184">
    <property type="entry name" value="YqeY/Aim41_N"/>
</dbReference>
<evidence type="ECO:0008006" key="3">
    <source>
        <dbReference type="Google" id="ProtNLM"/>
    </source>
</evidence>
<dbReference type="InterPro" id="IPR003789">
    <property type="entry name" value="Asn/Gln_tRNA_amidoTrase-B-like"/>
</dbReference>
<evidence type="ECO:0000313" key="1">
    <source>
        <dbReference type="EMBL" id="GBR75701.1"/>
    </source>
</evidence>
<keyword evidence="2" id="KW-1185">Reference proteome</keyword>
<dbReference type="SUPFAM" id="SSF89095">
    <property type="entry name" value="GatB/YqeY motif"/>
    <property type="match status" value="1"/>
</dbReference>
<dbReference type="Pfam" id="PF09424">
    <property type="entry name" value="YqeY"/>
    <property type="match status" value="1"/>
</dbReference>
<dbReference type="InterPro" id="IPR019004">
    <property type="entry name" value="YqeY/Aim41"/>
</dbReference>
<dbReference type="GO" id="GO:0016884">
    <property type="term" value="F:carbon-nitrogen ligase activity, with glutamine as amido-N-donor"/>
    <property type="evidence" value="ECO:0007669"/>
    <property type="project" value="InterPro"/>
</dbReference>
<gene>
    <name evidence="1" type="ORF">NO2_0351</name>
</gene>
<reference evidence="1 2" key="1">
    <citation type="journal article" date="2019" name="ISME J.">
        <title>Genome analyses of uncultured TG2/ZB3 bacteria in 'Margulisbacteria' specifically attached to ectosymbiotic spirochetes of protists in the termite gut.</title>
        <authorList>
            <person name="Utami Y.D."/>
            <person name="Kuwahara H."/>
            <person name="Igai K."/>
            <person name="Murakami T."/>
            <person name="Sugaya K."/>
            <person name="Morikawa T."/>
            <person name="Nagura Y."/>
            <person name="Yuki M."/>
            <person name="Deevong P."/>
            <person name="Inoue T."/>
            <person name="Kihara K."/>
            <person name="Lo N."/>
            <person name="Yamada A."/>
            <person name="Ohkuma M."/>
            <person name="Hongoh Y."/>
        </authorList>
    </citation>
    <scope>NUCLEOTIDE SEQUENCE [LARGE SCALE GENOMIC DNA]</scope>
    <source>
        <strain evidence="1">NkOx7-02</strain>
    </source>
</reference>